<organism evidence="2 3">
    <name type="scientific">Kaistia geumhonensis</name>
    <dbReference type="NCBI Taxonomy" id="410839"/>
    <lineage>
        <taxon>Bacteria</taxon>
        <taxon>Pseudomonadati</taxon>
        <taxon>Pseudomonadota</taxon>
        <taxon>Alphaproteobacteria</taxon>
        <taxon>Hyphomicrobiales</taxon>
        <taxon>Kaistiaceae</taxon>
        <taxon>Kaistia</taxon>
    </lineage>
</organism>
<feature type="compositionally biased region" description="Basic and acidic residues" evidence="1">
    <location>
        <begin position="372"/>
        <end position="387"/>
    </location>
</feature>
<proteinExistence type="predicted"/>
<sequence>MGIWSWLPWGRKNADPTERQAWLRGGLPTGAPLTPETALSTTTVLACCRVLMNGVAQVPFRLYREADDRRKPASDHPLYSLLYRRPNKWQTAFEFRQTLVLHLALTWNAYVFVNRVGIARNIFELIIIEPQRVTVERRDDLSLVYRVTGEKGEQQVFPAEAIWHLRGPSWNSYLGMNPLRLAAEAIGLAAALERGQAEFQKNGAAVSGSYSVEEKLSPERYEFLAKWIDRHAVGGDRAAKPMILDMGAEWASHAMSSVDQQLIETRKFQIEEICRAFNIMPIMVGHGGDTSPTYASAEQFFLAHVVHTLSPWYELIEQSADVNLLTEEERAAGYYTKFTPNALMRGAANDRANFYSKGLGAGGTKGWLTQNDVRRLEDMDPSDDPRANELPQPTAKPGTSPADPSNTPGDPNAQ</sequence>
<feature type="compositionally biased region" description="Polar residues" evidence="1">
    <location>
        <begin position="402"/>
        <end position="414"/>
    </location>
</feature>
<accession>A0ABU0M5U1</accession>
<gene>
    <name evidence="2" type="ORF">QO015_001934</name>
</gene>
<evidence type="ECO:0000313" key="3">
    <source>
        <dbReference type="Proteomes" id="UP001223743"/>
    </source>
</evidence>
<dbReference type="EMBL" id="JAUSWJ010000001">
    <property type="protein sequence ID" value="MDQ0516321.1"/>
    <property type="molecule type" value="Genomic_DNA"/>
</dbReference>
<protein>
    <submittedName>
        <fullName evidence="2">HK97 family phage portal protein</fullName>
    </submittedName>
</protein>
<dbReference type="NCBIfam" id="TIGR01537">
    <property type="entry name" value="portal_HK97"/>
    <property type="match status" value="1"/>
</dbReference>
<dbReference type="InterPro" id="IPR006944">
    <property type="entry name" value="Phage/GTA_portal"/>
</dbReference>
<evidence type="ECO:0000256" key="1">
    <source>
        <dbReference type="SAM" id="MobiDB-lite"/>
    </source>
</evidence>
<reference evidence="2 3" key="1">
    <citation type="submission" date="2023-07" db="EMBL/GenBank/DDBJ databases">
        <title>Genomic Encyclopedia of Type Strains, Phase IV (KMG-IV): sequencing the most valuable type-strain genomes for metagenomic binning, comparative biology and taxonomic classification.</title>
        <authorList>
            <person name="Goeker M."/>
        </authorList>
    </citation>
    <scope>NUCLEOTIDE SEQUENCE [LARGE SCALE GENOMIC DNA]</scope>
    <source>
        <strain evidence="2 3">B1-1</strain>
    </source>
</reference>
<comment type="caution">
    <text evidence="2">The sequence shown here is derived from an EMBL/GenBank/DDBJ whole genome shotgun (WGS) entry which is preliminary data.</text>
</comment>
<name>A0ABU0M5U1_9HYPH</name>
<keyword evidence="3" id="KW-1185">Reference proteome</keyword>
<dbReference type="Pfam" id="PF04860">
    <property type="entry name" value="Phage_portal"/>
    <property type="match status" value="1"/>
</dbReference>
<dbReference type="RefSeq" id="WP_266279754.1">
    <property type="nucleotide sequence ID" value="NZ_JAPKNF010000001.1"/>
</dbReference>
<feature type="region of interest" description="Disordered" evidence="1">
    <location>
        <begin position="366"/>
        <end position="414"/>
    </location>
</feature>
<dbReference type="Proteomes" id="UP001223743">
    <property type="component" value="Unassembled WGS sequence"/>
</dbReference>
<dbReference type="InterPro" id="IPR006427">
    <property type="entry name" value="Portal_HK97"/>
</dbReference>
<evidence type="ECO:0000313" key="2">
    <source>
        <dbReference type="EMBL" id="MDQ0516321.1"/>
    </source>
</evidence>